<feature type="domain" description="Glycosyl transferase family 1" evidence="1">
    <location>
        <begin position="174"/>
        <end position="328"/>
    </location>
</feature>
<accession>B4SCD8</accession>
<dbReference type="Pfam" id="PF13439">
    <property type="entry name" value="Glyco_transf_4"/>
    <property type="match status" value="1"/>
</dbReference>
<dbReference type="Pfam" id="PF00534">
    <property type="entry name" value="Glycos_transf_1"/>
    <property type="match status" value="1"/>
</dbReference>
<dbReference type="EMBL" id="CP001110">
    <property type="protein sequence ID" value="ACF42718.1"/>
    <property type="molecule type" value="Genomic_DNA"/>
</dbReference>
<evidence type="ECO:0000313" key="3">
    <source>
        <dbReference type="EMBL" id="ACF42718.1"/>
    </source>
</evidence>
<dbReference type="RefSeq" id="WP_012507213.1">
    <property type="nucleotide sequence ID" value="NC_011060.1"/>
</dbReference>
<dbReference type="OrthoDB" id="9790710at2"/>
<proteinExistence type="predicted"/>
<name>B4SCD8_PELPB</name>
<reference evidence="3 4" key="1">
    <citation type="submission" date="2008-06" db="EMBL/GenBank/DDBJ databases">
        <title>Complete sequence of Pelodictyon phaeoclathratiforme BU-1.</title>
        <authorList>
            <consortium name="US DOE Joint Genome Institute"/>
            <person name="Lucas S."/>
            <person name="Copeland A."/>
            <person name="Lapidus A."/>
            <person name="Glavina del Rio T."/>
            <person name="Dalin E."/>
            <person name="Tice H."/>
            <person name="Bruce D."/>
            <person name="Goodwin L."/>
            <person name="Pitluck S."/>
            <person name="Schmutz J."/>
            <person name="Larimer F."/>
            <person name="Land M."/>
            <person name="Hauser L."/>
            <person name="Kyrpides N."/>
            <person name="Mikhailova N."/>
            <person name="Liu Z."/>
            <person name="Li T."/>
            <person name="Zhao F."/>
            <person name="Overmann J."/>
            <person name="Bryant D.A."/>
            <person name="Richardson P."/>
        </authorList>
    </citation>
    <scope>NUCLEOTIDE SEQUENCE [LARGE SCALE GENOMIC DNA]</scope>
    <source>
        <strain evidence="4">DSM 5477 / BU-1</strain>
    </source>
</reference>
<dbReference type="GO" id="GO:0016757">
    <property type="term" value="F:glycosyltransferase activity"/>
    <property type="evidence" value="ECO:0007669"/>
    <property type="project" value="InterPro"/>
</dbReference>
<dbReference type="PANTHER" id="PTHR12526">
    <property type="entry name" value="GLYCOSYLTRANSFERASE"/>
    <property type="match status" value="1"/>
</dbReference>
<dbReference type="HOGENOM" id="CLU_009583_0_4_10"/>
<dbReference type="AlphaFoldDB" id="B4SCD8"/>
<dbReference type="CAZy" id="GT4">
    <property type="family name" value="Glycosyltransferase Family 4"/>
</dbReference>
<dbReference type="InterPro" id="IPR028098">
    <property type="entry name" value="Glyco_trans_4-like_N"/>
</dbReference>
<gene>
    <name evidence="3" type="ordered locus">Ppha_0389</name>
</gene>
<dbReference type="PANTHER" id="PTHR12526:SF630">
    <property type="entry name" value="GLYCOSYLTRANSFERASE"/>
    <property type="match status" value="1"/>
</dbReference>
<dbReference type="Proteomes" id="UP000002724">
    <property type="component" value="Chromosome"/>
</dbReference>
<keyword evidence="3" id="KW-0808">Transferase</keyword>
<sequence length="359" mass="40817">MNILFMNSARTWGGTEKWTHMAAEAISKKHKTFLVYRRNIVGERFTIPGFRLPCLSHIDLYTVVRLVHIIQKKQIDIIIPTKRKDYLMAGLAGKITGKSVILRLGADRKLLWPWQRFMYHTLTDGIIVNAKKIKETLLETGYIPQEKIRVIYNGLDTAEIEGRILEPINKPFPFVISALGRITRNKGFDFLIRSFARFLALSGAKNAGLVIIGEGTDRQEFEILTENLGITDKVLFTGFLQNPFPLIAISDIFAMVSTNEGLSNALLEAMYLCCPPLSTYAGGVREVITDNKNGFLFDYGDEEALATLLLQLYRDERQRIQLGKNARETVLRKFSIPVMTQEIMQFCRETIERHPGKDG</sequence>
<dbReference type="CDD" id="cd03811">
    <property type="entry name" value="GT4_GT28_WabH-like"/>
    <property type="match status" value="1"/>
</dbReference>
<feature type="domain" description="Glycosyltransferase subfamily 4-like N-terminal" evidence="2">
    <location>
        <begin position="13"/>
        <end position="158"/>
    </location>
</feature>
<dbReference type="STRING" id="324925.Ppha_0389"/>
<keyword evidence="4" id="KW-1185">Reference proteome</keyword>
<dbReference type="KEGG" id="pph:Ppha_0389"/>
<evidence type="ECO:0000313" key="4">
    <source>
        <dbReference type="Proteomes" id="UP000002724"/>
    </source>
</evidence>
<protein>
    <submittedName>
        <fullName evidence="3">Glycosyl transferase group 1</fullName>
    </submittedName>
</protein>
<dbReference type="Gene3D" id="3.40.50.2000">
    <property type="entry name" value="Glycogen Phosphorylase B"/>
    <property type="match status" value="2"/>
</dbReference>
<evidence type="ECO:0000259" key="1">
    <source>
        <dbReference type="Pfam" id="PF00534"/>
    </source>
</evidence>
<evidence type="ECO:0000259" key="2">
    <source>
        <dbReference type="Pfam" id="PF13439"/>
    </source>
</evidence>
<dbReference type="SUPFAM" id="SSF53756">
    <property type="entry name" value="UDP-Glycosyltransferase/glycogen phosphorylase"/>
    <property type="match status" value="1"/>
</dbReference>
<organism evidence="3 4">
    <name type="scientific">Pelodictyon phaeoclathratiforme (strain DSM 5477 / BU-1)</name>
    <dbReference type="NCBI Taxonomy" id="324925"/>
    <lineage>
        <taxon>Bacteria</taxon>
        <taxon>Pseudomonadati</taxon>
        <taxon>Chlorobiota</taxon>
        <taxon>Chlorobiia</taxon>
        <taxon>Chlorobiales</taxon>
        <taxon>Chlorobiaceae</taxon>
        <taxon>Chlorobium/Pelodictyon group</taxon>
        <taxon>Pelodictyon</taxon>
    </lineage>
</organism>
<dbReference type="eggNOG" id="COG0438">
    <property type="taxonomic scope" value="Bacteria"/>
</dbReference>
<dbReference type="InterPro" id="IPR001296">
    <property type="entry name" value="Glyco_trans_1"/>
</dbReference>